<reference evidence="1 2" key="1">
    <citation type="journal article" date="2016" name="DNA Res.">
        <title>The draft genome of MD-2 pineapple using hybrid error correction of long reads.</title>
        <authorList>
            <person name="Redwan R.M."/>
            <person name="Saidin A."/>
            <person name="Kumar S.V."/>
        </authorList>
    </citation>
    <scope>NUCLEOTIDE SEQUENCE [LARGE SCALE GENOMIC DNA]</scope>
    <source>
        <strain evidence="2">cv. MD2</strain>
        <tissue evidence="1">Leaf</tissue>
    </source>
</reference>
<dbReference type="Proteomes" id="UP000092600">
    <property type="component" value="Unassembled WGS sequence"/>
</dbReference>
<dbReference type="AlphaFoldDB" id="A0A199V7V8"/>
<evidence type="ECO:0000313" key="1">
    <source>
        <dbReference type="EMBL" id="OAY73164.1"/>
    </source>
</evidence>
<dbReference type="STRING" id="4615.A0A199V7V8"/>
<name>A0A199V7V8_ANACO</name>
<comment type="caution">
    <text evidence="1">The sequence shown here is derived from an EMBL/GenBank/DDBJ whole genome shotgun (WGS) entry which is preliminary data.</text>
</comment>
<dbReference type="SUPFAM" id="SSF52047">
    <property type="entry name" value="RNI-like"/>
    <property type="match status" value="1"/>
</dbReference>
<accession>A0A199V7V8</accession>
<evidence type="ECO:0000313" key="2">
    <source>
        <dbReference type="Proteomes" id="UP000092600"/>
    </source>
</evidence>
<gene>
    <name evidence="1" type="ORF">ACMD2_26974</name>
</gene>
<protein>
    <submittedName>
        <fullName evidence="1">Uncharacterized protein</fullName>
    </submittedName>
</protein>
<sequence length="121" mass="12872">MLAAAGRLYLNNNRFTGEVPARLVQGLMGGGGLQVLYLQHNFLTGVEIAPAAAAALRPGLALPAVQLHGAARRRAVPAQGRHAEDPARRAMPRVAGLSPRCSLSNYAAFKLRPILKMHSQT</sequence>
<dbReference type="EMBL" id="LSRQ01002816">
    <property type="protein sequence ID" value="OAY73164.1"/>
    <property type="molecule type" value="Genomic_DNA"/>
</dbReference>
<proteinExistence type="predicted"/>
<organism evidence="1 2">
    <name type="scientific">Ananas comosus</name>
    <name type="common">Pineapple</name>
    <name type="synonym">Ananas ananas</name>
    <dbReference type="NCBI Taxonomy" id="4615"/>
    <lineage>
        <taxon>Eukaryota</taxon>
        <taxon>Viridiplantae</taxon>
        <taxon>Streptophyta</taxon>
        <taxon>Embryophyta</taxon>
        <taxon>Tracheophyta</taxon>
        <taxon>Spermatophyta</taxon>
        <taxon>Magnoliopsida</taxon>
        <taxon>Liliopsida</taxon>
        <taxon>Poales</taxon>
        <taxon>Bromeliaceae</taxon>
        <taxon>Bromelioideae</taxon>
        <taxon>Ananas</taxon>
    </lineage>
</organism>